<dbReference type="GO" id="GO:0004029">
    <property type="term" value="F:aldehyde dehydrogenase (NAD+) activity"/>
    <property type="evidence" value="ECO:0007669"/>
    <property type="project" value="TreeGrafter"/>
</dbReference>
<dbReference type="Gene3D" id="3.40.50.720">
    <property type="entry name" value="NAD(P)-binding Rossmann-like Domain"/>
    <property type="match status" value="1"/>
</dbReference>
<evidence type="ECO:0000313" key="2">
    <source>
        <dbReference type="EMBL" id="KAF2182744.1"/>
    </source>
</evidence>
<proteinExistence type="predicted"/>
<dbReference type="SUPFAM" id="SSF51735">
    <property type="entry name" value="NAD(P)-binding Rossmann-fold domains"/>
    <property type="match status" value="1"/>
</dbReference>
<feature type="domain" description="NAD-dependent epimerase/dehydratase" evidence="1">
    <location>
        <begin position="3"/>
        <end position="218"/>
    </location>
</feature>
<dbReference type="InterPro" id="IPR036291">
    <property type="entry name" value="NAD(P)-bd_dom_sf"/>
</dbReference>
<sequence length="298" mass="31849">MKVFVTGASGFVGTQVTKELLKHGYEVLGLARSDASAQKLKSLGATPHPGSLDDLASLTAGAKAADAVVHMAFIHDFLAPDHDFARNCATDIAALEALAEGVRGTNKVFINTHGTIVGKDGAVLTETTPKEPGLPRNASEDLFVKFGQEGLKAITIRLSPSVHGVGDPSFVPALIGGAKATGESIYVDENARWPSVSKYDAAVLYRLAIENAEKIPNGQFLHAIEDVSHLTKDIAELIGKKLGVPVKQVTMEEAIKRLGFIGYALSTNNLVTKEETEKLTGWKIKGNTLLEDIEENYF</sequence>
<dbReference type="GO" id="GO:0005737">
    <property type="term" value="C:cytoplasm"/>
    <property type="evidence" value="ECO:0007669"/>
    <property type="project" value="TreeGrafter"/>
</dbReference>
<protein>
    <submittedName>
        <fullName evidence="2">NAD-dependent epimerase/dehydratase</fullName>
    </submittedName>
</protein>
<reference evidence="2" key="1">
    <citation type="journal article" date="2020" name="Stud. Mycol.">
        <title>101 Dothideomycetes genomes: a test case for predicting lifestyles and emergence of pathogens.</title>
        <authorList>
            <person name="Haridas S."/>
            <person name="Albert R."/>
            <person name="Binder M."/>
            <person name="Bloem J."/>
            <person name="Labutti K."/>
            <person name="Salamov A."/>
            <person name="Andreopoulos B."/>
            <person name="Baker S."/>
            <person name="Barry K."/>
            <person name="Bills G."/>
            <person name="Bluhm B."/>
            <person name="Cannon C."/>
            <person name="Castanera R."/>
            <person name="Culley D."/>
            <person name="Daum C."/>
            <person name="Ezra D."/>
            <person name="Gonzalez J."/>
            <person name="Henrissat B."/>
            <person name="Kuo A."/>
            <person name="Liang C."/>
            <person name="Lipzen A."/>
            <person name="Lutzoni F."/>
            <person name="Magnuson J."/>
            <person name="Mondo S."/>
            <person name="Nolan M."/>
            <person name="Ohm R."/>
            <person name="Pangilinan J."/>
            <person name="Park H.-J."/>
            <person name="Ramirez L."/>
            <person name="Alfaro M."/>
            <person name="Sun H."/>
            <person name="Tritt A."/>
            <person name="Yoshinaga Y."/>
            <person name="Zwiers L.-H."/>
            <person name="Turgeon B."/>
            <person name="Goodwin S."/>
            <person name="Spatafora J."/>
            <person name="Crous P."/>
            <person name="Grigoriev I."/>
        </authorList>
    </citation>
    <scope>NUCLEOTIDE SEQUENCE</scope>
    <source>
        <strain evidence="2">CBS 207.26</strain>
    </source>
</reference>
<dbReference type="Proteomes" id="UP000800200">
    <property type="component" value="Unassembled WGS sequence"/>
</dbReference>
<dbReference type="OrthoDB" id="10262413at2759"/>
<name>A0A6A6DT24_9PEZI</name>
<dbReference type="AlphaFoldDB" id="A0A6A6DT24"/>
<accession>A0A6A6DT24</accession>
<dbReference type="Pfam" id="PF01370">
    <property type="entry name" value="Epimerase"/>
    <property type="match status" value="1"/>
</dbReference>
<evidence type="ECO:0000313" key="3">
    <source>
        <dbReference type="Proteomes" id="UP000800200"/>
    </source>
</evidence>
<gene>
    <name evidence="2" type="ORF">K469DRAFT_711430</name>
</gene>
<dbReference type="PANTHER" id="PTHR48079">
    <property type="entry name" value="PROTEIN YEEZ"/>
    <property type="match status" value="1"/>
</dbReference>
<dbReference type="PANTHER" id="PTHR48079:SF9">
    <property type="entry name" value="PUTATIVE-RELATED"/>
    <property type="match status" value="1"/>
</dbReference>
<evidence type="ECO:0000259" key="1">
    <source>
        <dbReference type="Pfam" id="PF01370"/>
    </source>
</evidence>
<dbReference type="InterPro" id="IPR001509">
    <property type="entry name" value="Epimerase_deHydtase"/>
</dbReference>
<dbReference type="CDD" id="cd05262">
    <property type="entry name" value="SDR_a7"/>
    <property type="match status" value="1"/>
</dbReference>
<dbReference type="InterPro" id="IPR051783">
    <property type="entry name" value="NAD(P)-dependent_oxidoreduct"/>
</dbReference>
<dbReference type="EMBL" id="ML994646">
    <property type="protein sequence ID" value="KAF2182744.1"/>
    <property type="molecule type" value="Genomic_DNA"/>
</dbReference>
<keyword evidence="3" id="KW-1185">Reference proteome</keyword>
<organism evidence="2 3">
    <name type="scientific">Zopfia rhizophila CBS 207.26</name>
    <dbReference type="NCBI Taxonomy" id="1314779"/>
    <lineage>
        <taxon>Eukaryota</taxon>
        <taxon>Fungi</taxon>
        <taxon>Dikarya</taxon>
        <taxon>Ascomycota</taxon>
        <taxon>Pezizomycotina</taxon>
        <taxon>Dothideomycetes</taxon>
        <taxon>Dothideomycetes incertae sedis</taxon>
        <taxon>Zopfiaceae</taxon>
        <taxon>Zopfia</taxon>
    </lineage>
</organism>